<dbReference type="AlphaFoldDB" id="A0A2N9VXC9"/>
<evidence type="ECO:0000313" key="2">
    <source>
        <dbReference type="EMBL" id="PIO44147.1"/>
    </source>
</evidence>
<feature type="domain" description="Anti-sigma factor NepR" evidence="1">
    <location>
        <begin position="26"/>
        <end position="59"/>
    </location>
</feature>
<evidence type="ECO:0000313" key="3">
    <source>
        <dbReference type="Proteomes" id="UP000232163"/>
    </source>
</evidence>
<gene>
    <name evidence="2" type="ORF">B5P45_15790</name>
</gene>
<dbReference type="InterPro" id="IPR041649">
    <property type="entry name" value="NepR"/>
</dbReference>
<organism evidence="2 3">
    <name type="scientific">Phyllobacterium zundukense</name>
    <dbReference type="NCBI Taxonomy" id="1867719"/>
    <lineage>
        <taxon>Bacteria</taxon>
        <taxon>Pseudomonadati</taxon>
        <taxon>Pseudomonadota</taxon>
        <taxon>Alphaproteobacteria</taxon>
        <taxon>Hyphomicrobiales</taxon>
        <taxon>Phyllobacteriaceae</taxon>
        <taxon>Phyllobacterium</taxon>
    </lineage>
</organism>
<proteinExistence type="predicted"/>
<name>A0A2N9VXC9_9HYPH</name>
<evidence type="ECO:0000259" key="1">
    <source>
        <dbReference type="Pfam" id="PF18557"/>
    </source>
</evidence>
<accession>A0A2N9VXC9</accession>
<sequence length="67" mass="7660">MNAKKNSLAAPERGRVRRRDIKNAETEIGLKLRALFASVQEEEIPARFLDLLEKLDEAERNHAQSSK</sequence>
<dbReference type="OrthoDB" id="8454456at2"/>
<protein>
    <submittedName>
        <fullName evidence="2">RNA polymerase</fullName>
    </submittedName>
</protein>
<dbReference type="RefSeq" id="WP_100000949.1">
    <property type="nucleotide sequence ID" value="NZ_CP017940.1"/>
</dbReference>
<dbReference type="EMBL" id="MZMT01000035">
    <property type="protein sequence ID" value="PIO44147.1"/>
    <property type="molecule type" value="Genomic_DNA"/>
</dbReference>
<reference evidence="2 3" key="1">
    <citation type="journal article" date="2017" name="Int J Environ Stud">
        <title>Does the Miocene-Pliocene relict legume Oxytropis triphylla form nitrogen-fixing nodules with a combination of bacterial strains?</title>
        <authorList>
            <person name="Safronova V."/>
            <person name="Belimov A."/>
            <person name="Sazanova A."/>
            <person name="Kuznetsova I."/>
            <person name="Popova J."/>
            <person name="Andronov E."/>
            <person name="Verkhozina A."/>
            <person name="Tikhonovich I."/>
        </authorList>
    </citation>
    <scope>NUCLEOTIDE SEQUENCE [LARGE SCALE GENOMIC DNA]</scope>
    <source>
        <strain evidence="2 3">Tri-38</strain>
    </source>
</reference>
<dbReference type="Proteomes" id="UP000232163">
    <property type="component" value="Unassembled WGS sequence"/>
</dbReference>
<keyword evidence="3" id="KW-1185">Reference proteome</keyword>
<dbReference type="Pfam" id="PF18557">
    <property type="entry name" value="NepR"/>
    <property type="match status" value="1"/>
</dbReference>
<comment type="caution">
    <text evidence="2">The sequence shown here is derived from an EMBL/GenBank/DDBJ whole genome shotgun (WGS) entry which is preliminary data.</text>
</comment>
<dbReference type="KEGG" id="pht:BLM14_00320"/>